<dbReference type="Proteomes" id="UP000196581">
    <property type="component" value="Unassembled WGS sequence"/>
</dbReference>
<evidence type="ECO:0000313" key="2">
    <source>
        <dbReference type="EMBL" id="SLM88987.1"/>
    </source>
</evidence>
<dbReference type="InterPro" id="IPR029058">
    <property type="entry name" value="AB_hydrolase_fold"/>
</dbReference>
<organism evidence="2 3">
    <name type="scientific">Brevibacterium yomogidense</name>
    <dbReference type="NCBI Taxonomy" id="946573"/>
    <lineage>
        <taxon>Bacteria</taxon>
        <taxon>Bacillati</taxon>
        <taxon>Actinomycetota</taxon>
        <taxon>Actinomycetes</taxon>
        <taxon>Micrococcales</taxon>
        <taxon>Brevibacteriaceae</taxon>
        <taxon>Brevibacterium</taxon>
    </lineage>
</organism>
<protein>
    <submittedName>
        <fullName evidence="2">Lysophospholipase</fullName>
        <ecNumber evidence="2">3.1.1.5</ecNumber>
    </submittedName>
</protein>
<dbReference type="SUPFAM" id="SSF53474">
    <property type="entry name" value="alpha/beta-Hydrolases"/>
    <property type="match status" value="1"/>
</dbReference>
<dbReference type="Gene3D" id="3.40.50.1820">
    <property type="entry name" value="alpha/beta hydrolase"/>
    <property type="match status" value="1"/>
</dbReference>
<feature type="chain" id="PRO_5010876563" evidence="1">
    <location>
        <begin position="40"/>
        <end position="486"/>
    </location>
</feature>
<evidence type="ECO:0000313" key="3">
    <source>
        <dbReference type="Proteomes" id="UP000196581"/>
    </source>
</evidence>
<feature type="signal peptide" evidence="1">
    <location>
        <begin position="1"/>
        <end position="39"/>
    </location>
</feature>
<proteinExistence type="predicted"/>
<accession>A0A1X6WUT6</accession>
<dbReference type="RefSeq" id="WP_087003362.1">
    <property type="nucleotide sequence ID" value="NZ_FWFF01000001.1"/>
</dbReference>
<dbReference type="Gene3D" id="1.10.260.130">
    <property type="match status" value="1"/>
</dbReference>
<dbReference type="GO" id="GO:0016042">
    <property type="term" value="P:lipid catabolic process"/>
    <property type="evidence" value="ECO:0007669"/>
    <property type="project" value="InterPro"/>
</dbReference>
<dbReference type="GO" id="GO:0004622">
    <property type="term" value="F:phosphatidylcholine lysophospholipase activity"/>
    <property type="evidence" value="ECO:0007669"/>
    <property type="project" value="UniProtKB-EC"/>
</dbReference>
<dbReference type="InterPro" id="IPR005152">
    <property type="entry name" value="Lipase_secreted"/>
</dbReference>
<evidence type="ECO:0000256" key="1">
    <source>
        <dbReference type="SAM" id="SignalP"/>
    </source>
</evidence>
<dbReference type="EC" id="3.1.1.5" evidence="2"/>
<dbReference type="GO" id="GO:0004806">
    <property type="term" value="F:triacylglycerol lipase activity"/>
    <property type="evidence" value="ECO:0007669"/>
    <property type="project" value="InterPro"/>
</dbReference>
<keyword evidence="3" id="KW-1185">Reference proteome</keyword>
<reference evidence="3" key="1">
    <citation type="submission" date="2017-02" db="EMBL/GenBank/DDBJ databases">
        <authorList>
            <person name="Dridi B."/>
        </authorList>
    </citation>
    <scope>NUCLEOTIDE SEQUENCE [LARGE SCALE GENOMIC DNA]</scope>
    <source>
        <strain evidence="3">B Co 03.10</strain>
    </source>
</reference>
<sequence>MRIRPTTRTRHLSRATAAGAAAFTGLVLAFATTAGPAQAAEAIPATDAEAEQFVEDRLAEDSSALSADEVPEGVSLDEARDAVDGSDEITSADIEYAAALEDLPAEEGADGSAEDFYASPAQLPEEDGALIMQKSASFYLDPVKLIRHDAETTTFMYRTTDEHGEARAATATLLTPSDKVGEHAENVVVHAPGTQGIDDSCAPSRQLGMGTEYEGISVASALAAGHSVVIADYVGLGTEGPHSYLNSTEEGRSVLDAARAAQQVEGGGIDEESRLQLRGYSQGGHATTAALEIADEWAPELNIVSASAGAVPTDLEEVVTGVSAMQTGLLVLGLSSFAEQAEVDLSELLNEEGLETVERTSGQCTIAALLSNAFSDTTELTKDGRSFAELVGDERFAEVLREQKLGDGPTPDVPVLVNHSRLDDVVPFEMGRGLAATWCRDGADVAFEDNIAPTHIGGYIGALPRVEIFTARTFDGKRPLNSCWRL</sequence>
<dbReference type="AlphaFoldDB" id="A0A1X6WUT6"/>
<gene>
    <name evidence="2" type="ORF">FM105_01050</name>
</gene>
<name>A0A1X6WUT6_9MICO</name>
<dbReference type="EMBL" id="FWFF01000001">
    <property type="protein sequence ID" value="SLM88987.1"/>
    <property type="molecule type" value="Genomic_DNA"/>
</dbReference>
<dbReference type="PANTHER" id="PTHR34853:SF1">
    <property type="entry name" value="LIPASE 5"/>
    <property type="match status" value="1"/>
</dbReference>
<keyword evidence="1" id="KW-0732">Signal</keyword>
<dbReference type="PANTHER" id="PTHR34853">
    <property type="match status" value="1"/>
</dbReference>
<dbReference type="Pfam" id="PF03583">
    <property type="entry name" value="LIP"/>
    <property type="match status" value="1"/>
</dbReference>
<keyword evidence="2" id="KW-0378">Hydrolase</keyword>